<comment type="similarity">
    <text evidence="1">Belongs to the eukaryotic ribosomal protein eS26 family.</text>
</comment>
<dbReference type="GO" id="GO:0022627">
    <property type="term" value="C:cytosolic small ribosomal subunit"/>
    <property type="evidence" value="ECO:0007669"/>
    <property type="project" value="TreeGrafter"/>
</dbReference>
<evidence type="ECO:0000256" key="4">
    <source>
        <dbReference type="SAM" id="MobiDB-lite"/>
    </source>
</evidence>
<protein>
    <recommendedName>
        <fullName evidence="7">40S ribosomal protein S26</fullName>
    </recommendedName>
</protein>
<name>A0AAD3YD57_9TREE</name>
<dbReference type="Gene3D" id="3.30.1740.20">
    <property type="entry name" value="Ribosomal protein S26e"/>
    <property type="match status" value="1"/>
</dbReference>
<comment type="caution">
    <text evidence="5">The sequence shown here is derived from an EMBL/GenBank/DDBJ whole genome shotgun (WGS) entry which is preliminary data.</text>
</comment>
<organism evidence="5 6">
    <name type="scientific">Cutaneotrichosporon spelunceum</name>
    <dbReference type="NCBI Taxonomy" id="1672016"/>
    <lineage>
        <taxon>Eukaryota</taxon>
        <taxon>Fungi</taxon>
        <taxon>Dikarya</taxon>
        <taxon>Basidiomycota</taxon>
        <taxon>Agaricomycotina</taxon>
        <taxon>Tremellomycetes</taxon>
        <taxon>Trichosporonales</taxon>
        <taxon>Trichosporonaceae</taxon>
        <taxon>Cutaneotrichosporon</taxon>
    </lineage>
</organism>
<dbReference type="PANTHER" id="PTHR12538:SF0">
    <property type="entry name" value="40S RIBOSOMAL PROTEIN S26"/>
    <property type="match status" value="1"/>
</dbReference>
<dbReference type="Proteomes" id="UP001222932">
    <property type="component" value="Unassembled WGS sequence"/>
</dbReference>
<keyword evidence="3" id="KW-0687">Ribonucleoprotein</keyword>
<sequence>MSALWPYPEDVLHVLAPHLPYRTLGRLTRVNSLFRSILTPHLYHTMLIDDKHRGLRLRRALHSPGAVHTRILYVDAGHSCDECLVVRAPALPNLKRVVLSFDRGISLDKDSIWPDDPCRTLSRLRPQTVVMRVRNHLVDDVYPYLQHHMPRALFQHAEIVVSTLITDHPYLSQPMSGWDRHPTQILLPGPNIDAAWRLLDTLAVQVASKHYLTLVGLEAYPRSVGTLPGSKREETSLSQNETPDERDVEEAQEGEEAFRAEVARHIRIQAPLEMKPDEVERMVAESLDGLRLVTLAKYLRQREWPTSSQPSKHYYKMTKKRRGNGRNKKGRGHVRFLRCSNCARAVAKDKAIKRNSVKNMVEAAAVRDLSDASVYAEYALPKLYIRLVYCVSCAIHAKVVRVRSAKVGAINSRKNRAPPPRAIFKDGKRVNPAVAAAIAAKQAQQTA</sequence>
<dbReference type="PROSITE" id="PS00733">
    <property type="entry name" value="RIBOSOMAL_S26E"/>
    <property type="match status" value="1"/>
</dbReference>
<dbReference type="InterPro" id="IPR038551">
    <property type="entry name" value="Ribosomal_eS26_sf"/>
</dbReference>
<proteinExistence type="inferred from homology"/>
<dbReference type="InterPro" id="IPR000892">
    <property type="entry name" value="Ribosomal_eS26"/>
</dbReference>
<keyword evidence="2" id="KW-0689">Ribosomal protein</keyword>
<reference evidence="5" key="1">
    <citation type="journal article" date="2023" name="BMC Genomics">
        <title>Chromosome-level genome assemblies of Cutaneotrichosporon spp. (Trichosporonales, Basidiomycota) reveal imbalanced evolution between nucleotide sequences and chromosome synteny.</title>
        <authorList>
            <person name="Kobayashi Y."/>
            <person name="Kayamori A."/>
            <person name="Aoki K."/>
            <person name="Shiwa Y."/>
            <person name="Matsutani M."/>
            <person name="Fujita N."/>
            <person name="Sugita T."/>
            <person name="Iwasaki W."/>
            <person name="Tanaka N."/>
            <person name="Takashima M."/>
        </authorList>
    </citation>
    <scope>NUCLEOTIDE SEQUENCE</scope>
    <source>
        <strain evidence="5">HIS016</strain>
    </source>
</reference>
<evidence type="ECO:0000313" key="6">
    <source>
        <dbReference type="Proteomes" id="UP001222932"/>
    </source>
</evidence>
<feature type="region of interest" description="Disordered" evidence="4">
    <location>
        <begin position="225"/>
        <end position="251"/>
    </location>
</feature>
<gene>
    <name evidence="5" type="primary">RPS26A</name>
    <name evidence="5" type="ORF">CspeluHIS016_0406670</name>
</gene>
<dbReference type="GO" id="GO:0003735">
    <property type="term" value="F:structural constituent of ribosome"/>
    <property type="evidence" value="ECO:0007669"/>
    <property type="project" value="InterPro"/>
</dbReference>
<dbReference type="GO" id="GO:0003729">
    <property type="term" value="F:mRNA binding"/>
    <property type="evidence" value="ECO:0007669"/>
    <property type="project" value="TreeGrafter"/>
</dbReference>
<evidence type="ECO:0008006" key="7">
    <source>
        <dbReference type="Google" id="ProtNLM"/>
    </source>
</evidence>
<accession>A0AAD3YD57</accession>
<dbReference type="FunFam" id="3.30.1740.20:FF:000001">
    <property type="entry name" value="40S ribosomal protein S26"/>
    <property type="match status" value="1"/>
</dbReference>
<evidence type="ECO:0000256" key="3">
    <source>
        <dbReference type="ARBA" id="ARBA00023274"/>
    </source>
</evidence>
<dbReference type="AlphaFoldDB" id="A0AAD3YD57"/>
<reference evidence="5" key="2">
    <citation type="submission" date="2023-06" db="EMBL/GenBank/DDBJ databases">
        <authorList>
            <person name="Kobayashi Y."/>
            <person name="Kayamori A."/>
            <person name="Aoki K."/>
            <person name="Shiwa Y."/>
            <person name="Fujita N."/>
            <person name="Sugita T."/>
            <person name="Iwasaki W."/>
            <person name="Tanaka N."/>
            <person name="Takashima M."/>
        </authorList>
    </citation>
    <scope>NUCLEOTIDE SEQUENCE</scope>
    <source>
        <strain evidence="5">HIS016</strain>
    </source>
</reference>
<evidence type="ECO:0000256" key="2">
    <source>
        <dbReference type="ARBA" id="ARBA00022980"/>
    </source>
</evidence>
<feature type="compositionally biased region" description="Acidic residues" evidence="4">
    <location>
        <begin position="242"/>
        <end position="251"/>
    </location>
</feature>
<keyword evidence="6" id="KW-1185">Reference proteome</keyword>
<dbReference type="Pfam" id="PF01283">
    <property type="entry name" value="Ribosomal_S26e"/>
    <property type="match status" value="1"/>
</dbReference>
<dbReference type="GO" id="GO:0006412">
    <property type="term" value="P:translation"/>
    <property type="evidence" value="ECO:0007669"/>
    <property type="project" value="InterPro"/>
</dbReference>
<dbReference type="PANTHER" id="PTHR12538">
    <property type="entry name" value="40S RIBOSOMAL PROTEIN S26"/>
    <property type="match status" value="1"/>
</dbReference>
<evidence type="ECO:0000313" key="5">
    <source>
        <dbReference type="EMBL" id="GMK57833.1"/>
    </source>
</evidence>
<dbReference type="InterPro" id="IPR047864">
    <property type="entry name" value="Ribosomal_eS26_CS"/>
</dbReference>
<evidence type="ECO:0000256" key="1">
    <source>
        <dbReference type="ARBA" id="ARBA00008596"/>
    </source>
</evidence>
<dbReference type="EMBL" id="BTCM01000004">
    <property type="protein sequence ID" value="GMK57833.1"/>
    <property type="molecule type" value="Genomic_DNA"/>
</dbReference>